<organism evidence="2 3">
    <name type="scientific">Imshaugia aleurites</name>
    <dbReference type="NCBI Taxonomy" id="172621"/>
    <lineage>
        <taxon>Eukaryota</taxon>
        <taxon>Fungi</taxon>
        <taxon>Dikarya</taxon>
        <taxon>Ascomycota</taxon>
        <taxon>Pezizomycotina</taxon>
        <taxon>Lecanoromycetes</taxon>
        <taxon>OSLEUM clade</taxon>
        <taxon>Lecanoromycetidae</taxon>
        <taxon>Lecanorales</taxon>
        <taxon>Lecanorineae</taxon>
        <taxon>Parmeliaceae</taxon>
        <taxon>Imshaugia</taxon>
    </lineage>
</organism>
<keyword evidence="3" id="KW-1185">Reference proteome</keyword>
<dbReference type="EMBL" id="CAJPDT010000070">
    <property type="protein sequence ID" value="CAF9933427.1"/>
    <property type="molecule type" value="Genomic_DNA"/>
</dbReference>
<sequence length="331" mass="37667">MNSTDEMGSTISQHQTANLLPSLKFTDLARELRDHIYSYMVEPRRALADLTSHPSDWFNSNILLANRQIRSEAPKIIYEQKITVLVEPLEESNFLTSSIKVLEGLRFKRCDIEIDLSGTDYEWPDSSTVGYHKGATMRRQVFYHLVDQLNRMPNLEDLHIWSPKRTVSTEEGLEQQERDSGADESSETDADDELDSNEDPAEDETLSFEKFRQRDDAVFLENTIGCFRQLTHTINVTIEGNLSVEDSNRILTLMNRPDILWKQEAQKGSKTPWRVFAVDKIRASCESGGTRVVSKVIALSTVWVSSSSNAYMEIWDKESAAAIKTFVDGGF</sequence>
<evidence type="ECO:0000313" key="2">
    <source>
        <dbReference type="EMBL" id="CAF9933427.1"/>
    </source>
</evidence>
<dbReference type="AlphaFoldDB" id="A0A8H3IMG9"/>
<gene>
    <name evidence="2" type="ORF">IMSHALPRED_009354</name>
</gene>
<evidence type="ECO:0000256" key="1">
    <source>
        <dbReference type="SAM" id="MobiDB-lite"/>
    </source>
</evidence>
<comment type="caution">
    <text evidence="2">The sequence shown here is derived from an EMBL/GenBank/DDBJ whole genome shotgun (WGS) entry which is preliminary data.</text>
</comment>
<protein>
    <submittedName>
        <fullName evidence="2">Uncharacterized protein</fullName>
    </submittedName>
</protein>
<feature type="region of interest" description="Disordered" evidence="1">
    <location>
        <begin position="166"/>
        <end position="207"/>
    </location>
</feature>
<dbReference type="Proteomes" id="UP000664534">
    <property type="component" value="Unassembled WGS sequence"/>
</dbReference>
<feature type="compositionally biased region" description="Acidic residues" evidence="1">
    <location>
        <begin position="182"/>
        <end position="206"/>
    </location>
</feature>
<evidence type="ECO:0000313" key="3">
    <source>
        <dbReference type="Proteomes" id="UP000664534"/>
    </source>
</evidence>
<accession>A0A8H3IMG9</accession>
<name>A0A8H3IMG9_9LECA</name>
<reference evidence="2" key="1">
    <citation type="submission" date="2021-03" db="EMBL/GenBank/DDBJ databases">
        <authorList>
            <person name="Tagirdzhanova G."/>
        </authorList>
    </citation>
    <scope>NUCLEOTIDE SEQUENCE</scope>
</reference>
<proteinExistence type="predicted"/>
<dbReference type="OrthoDB" id="2951834at2759"/>